<sequence>MSSAALEPASSSPNVHTTSIGRYLTSRNPRCTWPLYNLWWNRVSIAWKPRLCNQAIAVVSSCSRSFHYEAGISLKSLEADTLRTGYRGFEL</sequence>
<protein>
    <submittedName>
        <fullName evidence="1">Uncharacterized protein</fullName>
    </submittedName>
</protein>
<keyword evidence="2" id="KW-1185">Reference proteome</keyword>
<dbReference type="AlphaFoldDB" id="A0A4Y2DV29"/>
<proteinExistence type="predicted"/>
<organism evidence="1 2">
    <name type="scientific">Araneus ventricosus</name>
    <name type="common">Orbweaver spider</name>
    <name type="synonym">Epeira ventricosa</name>
    <dbReference type="NCBI Taxonomy" id="182803"/>
    <lineage>
        <taxon>Eukaryota</taxon>
        <taxon>Metazoa</taxon>
        <taxon>Ecdysozoa</taxon>
        <taxon>Arthropoda</taxon>
        <taxon>Chelicerata</taxon>
        <taxon>Arachnida</taxon>
        <taxon>Araneae</taxon>
        <taxon>Araneomorphae</taxon>
        <taxon>Entelegynae</taxon>
        <taxon>Araneoidea</taxon>
        <taxon>Araneidae</taxon>
        <taxon>Araneus</taxon>
    </lineage>
</organism>
<reference evidence="1 2" key="1">
    <citation type="journal article" date="2019" name="Sci. Rep.">
        <title>Orb-weaving spider Araneus ventricosus genome elucidates the spidroin gene catalogue.</title>
        <authorList>
            <person name="Kono N."/>
            <person name="Nakamura H."/>
            <person name="Ohtoshi R."/>
            <person name="Moran D.A.P."/>
            <person name="Shinohara A."/>
            <person name="Yoshida Y."/>
            <person name="Fujiwara M."/>
            <person name="Mori M."/>
            <person name="Tomita M."/>
            <person name="Arakawa K."/>
        </authorList>
    </citation>
    <scope>NUCLEOTIDE SEQUENCE [LARGE SCALE GENOMIC DNA]</scope>
</reference>
<comment type="caution">
    <text evidence="1">The sequence shown here is derived from an EMBL/GenBank/DDBJ whole genome shotgun (WGS) entry which is preliminary data.</text>
</comment>
<accession>A0A4Y2DV29</accession>
<name>A0A4Y2DV29_ARAVE</name>
<evidence type="ECO:0000313" key="1">
    <source>
        <dbReference type="EMBL" id="GBM19939.1"/>
    </source>
</evidence>
<dbReference type="Proteomes" id="UP000499080">
    <property type="component" value="Unassembled WGS sequence"/>
</dbReference>
<evidence type="ECO:0000313" key="2">
    <source>
        <dbReference type="Proteomes" id="UP000499080"/>
    </source>
</evidence>
<gene>
    <name evidence="1" type="ORF">AVEN_164887_1</name>
</gene>
<dbReference type="EMBL" id="BGPR01000434">
    <property type="protein sequence ID" value="GBM19939.1"/>
    <property type="molecule type" value="Genomic_DNA"/>
</dbReference>